<accession>A0ACC1AMF4</accession>
<comment type="caution">
    <text evidence="1">The sequence shown here is derived from an EMBL/GenBank/DDBJ whole genome shotgun (WGS) entry which is preliminary data.</text>
</comment>
<dbReference type="Proteomes" id="UP001164250">
    <property type="component" value="Chromosome 9"/>
</dbReference>
<sequence length="61" mass="7083">MLTQKAMASSPLHPVVSFDCHPQFSYQSLFPHNFNYRFSKASRNFKASRLKANFWDSIRSG</sequence>
<evidence type="ECO:0000313" key="1">
    <source>
        <dbReference type="EMBL" id="KAJ0087852.1"/>
    </source>
</evidence>
<name>A0ACC1AMF4_9ROSI</name>
<organism evidence="1 2">
    <name type="scientific">Pistacia atlantica</name>
    <dbReference type="NCBI Taxonomy" id="434234"/>
    <lineage>
        <taxon>Eukaryota</taxon>
        <taxon>Viridiplantae</taxon>
        <taxon>Streptophyta</taxon>
        <taxon>Embryophyta</taxon>
        <taxon>Tracheophyta</taxon>
        <taxon>Spermatophyta</taxon>
        <taxon>Magnoliopsida</taxon>
        <taxon>eudicotyledons</taxon>
        <taxon>Gunneridae</taxon>
        <taxon>Pentapetalae</taxon>
        <taxon>rosids</taxon>
        <taxon>malvids</taxon>
        <taxon>Sapindales</taxon>
        <taxon>Anacardiaceae</taxon>
        <taxon>Pistacia</taxon>
    </lineage>
</organism>
<reference evidence="2" key="1">
    <citation type="journal article" date="2023" name="G3 (Bethesda)">
        <title>Genome assembly and association tests identify interacting loci associated with vigor, precocity, and sex in interspecific pistachio rootstocks.</title>
        <authorList>
            <person name="Palmer W."/>
            <person name="Jacygrad E."/>
            <person name="Sagayaradj S."/>
            <person name="Cavanaugh K."/>
            <person name="Han R."/>
            <person name="Bertier L."/>
            <person name="Beede B."/>
            <person name="Kafkas S."/>
            <person name="Golino D."/>
            <person name="Preece J."/>
            <person name="Michelmore R."/>
        </authorList>
    </citation>
    <scope>NUCLEOTIDE SEQUENCE [LARGE SCALE GENOMIC DNA]</scope>
</reference>
<protein>
    <submittedName>
        <fullName evidence="1">Uncharacterized protein</fullName>
    </submittedName>
</protein>
<evidence type="ECO:0000313" key="2">
    <source>
        <dbReference type="Proteomes" id="UP001164250"/>
    </source>
</evidence>
<keyword evidence="2" id="KW-1185">Reference proteome</keyword>
<proteinExistence type="predicted"/>
<dbReference type="EMBL" id="CM047905">
    <property type="protein sequence ID" value="KAJ0087852.1"/>
    <property type="molecule type" value="Genomic_DNA"/>
</dbReference>
<gene>
    <name evidence="1" type="ORF">Patl1_31582</name>
</gene>